<dbReference type="InterPro" id="IPR012312">
    <property type="entry name" value="Hemerythrin-like"/>
</dbReference>
<dbReference type="CDD" id="cd12108">
    <property type="entry name" value="Hr-like"/>
    <property type="match status" value="1"/>
</dbReference>
<dbReference type="OrthoDB" id="5523420at2"/>
<accession>A0A2S0MDX3</accession>
<protein>
    <submittedName>
        <fullName evidence="3">Hemerythrin HHE cation-binding protein</fullName>
    </submittedName>
</protein>
<evidence type="ECO:0000313" key="4">
    <source>
        <dbReference type="Proteomes" id="UP000239709"/>
    </source>
</evidence>
<dbReference type="Proteomes" id="UP000239709">
    <property type="component" value="Chromosome"/>
</dbReference>
<dbReference type="Pfam" id="PF01814">
    <property type="entry name" value="Hemerythrin"/>
    <property type="match status" value="1"/>
</dbReference>
<dbReference type="Gene3D" id="1.20.120.520">
    <property type="entry name" value="nmb1532 protein domain like"/>
    <property type="match status" value="1"/>
</dbReference>
<feature type="domain" description="Hemerythrin-like" evidence="2">
    <location>
        <begin position="73"/>
        <end position="184"/>
    </location>
</feature>
<dbReference type="AlphaFoldDB" id="A0A2S0MDX3"/>
<name>A0A2S0MDX3_9BURK</name>
<dbReference type="RefSeq" id="WP_106702623.1">
    <property type="nucleotide sequence ID" value="NZ_CP027666.1"/>
</dbReference>
<dbReference type="EMBL" id="CP027666">
    <property type="protein sequence ID" value="AVO34068.1"/>
    <property type="molecule type" value="Genomic_DNA"/>
</dbReference>
<organism evidence="3 4">
    <name type="scientific">Ottowia oryzae</name>
    <dbReference type="NCBI Taxonomy" id="2109914"/>
    <lineage>
        <taxon>Bacteria</taxon>
        <taxon>Pseudomonadati</taxon>
        <taxon>Pseudomonadota</taxon>
        <taxon>Betaproteobacteria</taxon>
        <taxon>Burkholderiales</taxon>
        <taxon>Comamonadaceae</taxon>
        <taxon>Ottowia</taxon>
    </lineage>
</organism>
<evidence type="ECO:0000313" key="3">
    <source>
        <dbReference type="EMBL" id="AVO34068.1"/>
    </source>
</evidence>
<dbReference type="PANTHER" id="PTHR35585:SF1">
    <property type="entry name" value="HHE DOMAIN PROTEIN (AFU_ORTHOLOGUE AFUA_4G00730)"/>
    <property type="match status" value="1"/>
</dbReference>
<dbReference type="PANTHER" id="PTHR35585">
    <property type="entry name" value="HHE DOMAIN PROTEIN (AFU_ORTHOLOGUE AFUA_4G00730)"/>
    <property type="match status" value="1"/>
</dbReference>
<feature type="compositionally biased region" description="Low complexity" evidence="1">
    <location>
        <begin position="25"/>
        <end position="39"/>
    </location>
</feature>
<sequence length="224" mass="25106">MPKTRRPSAAHERAGAKTHSTRPNAAPAKPKASAKQAKAQAVAKAKAVAPDVPALLGSTPATPFRGNPDIFGRLVEDHDRHRALLAMIDATHGKSPERKRLFKELVLEIKGHAAAEEQALWSSVMRHPATTEDARHAVGEHKEMDKLLADLAARDMASSGWLRRFAKVRDEYLHHIREEEQEQFVAAEKQLAAADIRYMRQVFNRRKREEKASAKVEKKIRLKD</sequence>
<feature type="region of interest" description="Disordered" evidence="1">
    <location>
        <begin position="1"/>
        <end position="39"/>
    </location>
</feature>
<proteinExistence type="predicted"/>
<evidence type="ECO:0000256" key="1">
    <source>
        <dbReference type="SAM" id="MobiDB-lite"/>
    </source>
</evidence>
<keyword evidence="4" id="KW-1185">Reference proteome</keyword>
<evidence type="ECO:0000259" key="2">
    <source>
        <dbReference type="Pfam" id="PF01814"/>
    </source>
</evidence>
<dbReference type="KEGG" id="otk:C6570_07260"/>
<gene>
    <name evidence="3" type="ORF">C6570_07260</name>
</gene>
<reference evidence="3 4" key="1">
    <citation type="submission" date="2018-03" db="EMBL/GenBank/DDBJ databases">
        <title>Genome sequencing of Ottowia sp.</title>
        <authorList>
            <person name="Kim S.-J."/>
            <person name="Heo J."/>
            <person name="Kwon S.-W."/>
        </authorList>
    </citation>
    <scope>NUCLEOTIDE SEQUENCE [LARGE SCALE GENOMIC DNA]</scope>
    <source>
        <strain evidence="3 4">KADR8-3</strain>
    </source>
</reference>